<dbReference type="EMBL" id="KQ090349">
    <property type="protein sequence ID" value="KMS96933.1"/>
    <property type="molecule type" value="Genomic_DNA"/>
</dbReference>
<dbReference type="PANTHER" id="PTHR35726">
    <property type="entry name" value="GLUTAMIC ACID-RICH PROTEIN-LIKE"/>
    <property type="match status" value="1"/>
</dbReference>
<sequence>MAKDGDWKKMMVMDISPFFLLEAAGDSEGDLDHHHHQHNMMMMMGLGCHNDEDDAQSCSYDVWDSSRTNEAGNDVCRGIHKTTTILHHNDDQHHGHDNDDDDDDGRFIKNTKEGIHSKISFSRDEDYKCTSEVMSTANSNYSSRRMLSCIDTSEGKKMSEKERNKLFWETCLAS</sequence>
<protein>
    <submittedName>
        <fullName evidence="1">Uncharacterized protein</fullName>
    </submittedName>
</protein>
<evidence type="ECO:0000313" key="2">
    <source>
        <dbReference type="Proteomes" id="UP000035740"/>
    </source>
</evidence>
<keyword evidence="2" id="KW-1185">Reference proteome</keyword>
<dbReference type="OrthoDB" id="1077311at2759"/>
<dbReference type="Gramene" id="KMS96933">
    <property type="protein sequence ID" value="KMS96933"/>
    <property type="gene ID" value="BVRB_7g180150"/>
</dbReference>
<dbReference type="Proteomes" id="UP000035740">
    <property type="component" value="Unassembled WGS sequence"/>
</dbReference>
<dbReference type="PANTHER" id="PTHR35726:SF4">
    <property type="entry name" value="GLUTAMIC ACID-RICH PROTEIN-LIKE"/>
    <property type="match status" value="1"/>
</dbReference>
<dbReference type="AlphaFoldDB" id="A0A0J8BAE3"/>
<accession>A0A0J8BAE3</accession>
<evidence type="ECO:0000313" key="1">
    <source>
        <dbReference type="EMBL" id="KMS96933.1"/>
    </source>
</evidence>
<organism evidence="1 2">
    <name type="scientific">Beta vulgaris subsp. vulgaris</name>
    <name type="common">Beet</name>
    <dbReference type="NCBI Taxonomy" id="3555"/>
    <lineage>
        <taxon>Eukaryota</taxon>
        <taxon>Viridiplantae</taxon>
        <taxon>Streptophyta</taxon>
        <taxon>Embryophyta</taxon>
        <taxon>Tracheophyta</taxon>
        <taxon>Spermatophyta</taxon>
        <taxon>Magnoliopsida</taxon>
        <taxon>eudicotyledons</taxon>
        <taxon>Gunneridae</taxon>
        <taxon>Pentapetalae</taxon>
        <taxon>Caryophyllales</taxon>
        <taxon>Chenopodiaceae</taxon>
        <taxon>Betoideae</taxon>
        <taxon>Beta</taxon>
    </lineage>
</organism>
<name>A0A0J8BAE3_BETVV</name>
<dbReference type="KEGG" id="bvg:109133610"/>
<proteinExistence type="predicted"/>
<reference evidence="1 2" key="1">
    <citation type="journal article" date="2014" name="Nature">
        <title>The genome of the recently domesticated crop plant sugar beet (Beta vulgaris).</title>
        <authorList>
            <person name="Dohm J.C."/>
            <person name="Minoche A.E."/>
            <person name="Holtgrawe D."/>
            <person name="Capella-Gutierrez S."/>
            <person name="Zakrzewski F."/>
            <person name="Tafer H."/>
            <person name="Rupp O."/>
            <person name="Sorensen T.R."/>
            <person name="Stracke R."/>
            <person name="Reinhardt R."/>
            <person name="Goesmann A."/>
            <person name="Kraft T."/>
            <person name="Schulz B."/>
            <person name="Stadler P.F."/>
            <person name="Schmidt T."/>
            <person name="Gabaldon T."/>
            <person name="Lehrach H."/>
            <person name="Weisshaar B."/>
            <person name="Himmelbauer H."/>
        </authorList>
    </citation>
    <scope>NUCLEOTIDE SEQUENCE [LARGE SCALE GENOMIC DNA]</scope>
    <source>
        <tissue evidence="1">Taproot</tissue>
    </source>
</reference>
<gene>
    <name evidence="1" type="ORF">BVRB_7g180150</name>
</gene>